<dbReference type="RefSeq" id="WP_223101312.1">
    <property type="nucleotide sequence ID" value="NZ_CP061913.1"/>
</dbReference>
<sequence length="530" mass="54731">MSVWQARAATIGAVISMILGIIDTNIVATAVWPIAKSLDPAHGLERLPWLISAYALAATVVQPLYGKLADLFGPKRIYVFALGVFLAGSALCGLSQDMGQLIAFRALQGIGGGGLMSVTLLVVVSIWPPKEADAQGRGGGAGAGAGMGGVMAGIGIVVGPLIGGLINDHLSWRWIFYINLPLGVVSWALAVTCLRLPVRATSQRIDFAGAGLIAGAASALLLVTEWGGRRYAWGSATILLLGAAGAVLLVAFLLRQGIVPRLRRFTAPEPIFPLSLFGNRVFRVASPVEFLAGMVTIGAVVYVALYLQAAQNVAPTRAGLHLIPLAIGMVASAIVAGKLVGRSKRYRPVMMAGMLTVAAGLGLLSRLDADTSAGALNLYLFVFGAGLGQVLGVAVTAVQLTAPEGQTGVAITAVRFSQTLGGAIGSAVLGTVLVRAYASRAPSDAAAGGGEVSATQIHQLPASIRPAAIDALVYATDRVFLTGMGIALLAVVLLAFLPQPQRAREPLPIPVSPAPQGWLAKRREAFQKAR</sequence>
<evidence type="ECO:0000256" key="5">
    <source>
        <dbReference type="SAM" id="Phobius"/>
    </source>
</evidence>
<dbReference type="PANTHER" id="PTHR23501:SF197">
    <property type="entry name" value="COMD"/>
    <property type="match status" value="1"/>
</dbReference>
<feature type="transmembrane region" description="Helical" evidence="5">
    <location>
        <begin position="230"/>
        <end position="254"/>
    </location>
</feature>
<dbReference type="PANTHER" id="PTHR23501">
    <property type="entry name" value="MAJOR FACILITATOR SUPERFAMILY"/>
    <property type="match status" value="1"/>
</dbReference>
<feature type="transmembrane region" description="Helical" evidence="5">
    <location>
        <begin position="479"/>
        <end position="497"/>
    </location>
</feature>
<reference evidence="7 8" key="1">
    <citation type="submission" date="2024-09" db="EMBL/GenBank/DDBJ databases">
        <authorList>
            <person name="Sun Q."/>
            <person name="Mori K."/>
        </authorList>
    </citation>
    <scope>NUCLEOTIDE SEQUENCE [LARGE SCALE GENOMIC DNA]</scope>
    <source>
        <strain evidence="7 8">JCM 3307</strain>
    </source>
</reference>
<feature type="domain" description="Major facilitator superfamily (MFS) profile" evidence="6">
    <location>
        <begin position="9"/>
        <end position="502"/>
    </location>
</feature>
<dbReference type="Gene3D" id="1.20.1720.10">
    <property type="entry name" value="Multidrug resistance protein D"/>
    <property type="match status" value="1"/>
</dbReference>
<evidence type="ECO:0000256" key="4">
    <source>
        <dbReference type="ARBA" id="ARBA00023136"/>
    </source>
</evidence>
<dbReference type="InterPro" id="IPR036259">
    <property type="entry name" value="MFS_trans_sf"/>
</dbReference>
<feature type="transmembrane region" description="Helical" evidence="5">
    <location>
        <begin position="319"/>
        <end position="337"/>
    </location>
</feature>
<dbReference type="Proteomes" id="UP001589608">
    <property type="component" value="Unassembled WGS sequence"/>
</dbReference>
<feature type="transmembrane region" description="Helical" evidence="5">
    <location>
        <begin position="102"/>
        <end position="127"/>
    </location>
</feature>
<dbReference type="Pfam" id="PF07690">
    <property type="entry name" value="MFS_1"/>
    <property type="match status" value="2"/>
</dbReference>
<organism evidence="7 8">
    <name type="scientific">Dactylosporangium vinaceum</name>
    <dbReference type="NCBI Taxonomy" id="53362"/>
    <lineage>
        <taxon>Bacteria</taxon>
        <taxon>Bacillati</taxon>
        <taxon>Actinomycetota</taxon>
        <taxon>Actinomycetes</taxon>
        <taxon>Micromonosporales</taxon>
        <taxon>Micromonosporaceae</taxon>
        <taxon>Dactylosporangium</taxon>
    </lineage>
</organism>
<feature type="transmembrane region" description="Helical" evidence="5">
    <location>
        <begin position="12"/>
        <end position="35"/>
    </location>
</feature>
<dbReference type="PROSITE" id="PS50850">
    <property type="entry name" value="MFS"/>
    <property type="match status" value="1"/>
</dbReference>
<accession>A0ABV5MT26</accession>
<dbReference type="Gene3D" id="1.20.1250.20">
    <property type="entry name" value="MFS general substrate transporter like domains"/>
    <property type="match status" value="1"/>
</dbReference>
<keyword evidence="2 5" id="KW-0812">Transmembrane</keyword>
<feature type="transmembrane region" description="Helical" evidence="5">
    <location>
        <begin position="174"/>
        <end position="198"/>
    </location>
</feature>
<evidence type="ECO:0000256" key="3">
    <source>
        <dbReference type="ARBA" id="ARBA00022989"/>
    </source>
</evidence>
<dbReference type="InterPro" id="IPR020846">
    <property type="entry name" value="MFS_dom"/>
</dbReference>
<comment type="subcellular location">
    <subcellularLocation>
        <location evidence="1">Cell membrane</location>
        <topology evidence="1">Multi-pass membrane protein</topology>
    </subcellularLocation>
</comment>
<feature type="transmembrane region" description="Helical" evidence="5">
    <location>
        <begin position="349"/>
        <end position="367"/>
    </location>
</feature>
<feature type="transmembrane region" description="Helical" evidence="5">
    <location>
        <begin position="205"/>
        <end position="224"/>
    </location>
</feature>
<feature type="transmembrane region" description="Helical" evidence="5">
    <location>
        <begin position="139"/>
        <end position="162"/>
    </location>
</feature>
<dbReference type="InterPro" id="IPR011701">
    <property type="entry name" value="MFS"/>
</dbReference>
<protein>
    <submittedName>
        <fullName evidence="7">MFS transporter</fullName>
    </submittedName>
</protein>
<keyword evidence="3 5" id="KW-1133">Transmembrane helix</keyword>
<evidence type="ECO:0000256" key="2">
    <source>
        <dbReference type="ARBA" id="ARBA00022692"/>
    </source>
</evidence>
<feature type="transmembrane region" description="Helical" evidence="5">
    <location>
        <begin position="290"/>
        <end position="307"/>
    </location>
</feature>
<keyword evidence="8" id="KW-1185">Reference proteome</keyword>
<gene>
    <name evidence="7" type="ORF">ACFFTR_53705</name>
</gene>
<name>A0ABV5MT26_9ACTN</name>
<dbReference type="SUPFAM" id="SSF103473">
    <property type="entry name" value="MFS general substrate transporter"/>
    <property type="match status" value="2"/>
</dbReference>
<keyword evidence="4 5" id="KW-0472">Membrane</keyword>
<dbReference type="EMBL" id="JBHMCA010000096">
    <property type="protein sequence ID" value="MFB9451976.1"/>
    <property type="molecule type" value="Genomic_DNA"/>
</dbReference>
<feature type="transmembrane region" description="Helical" evidence="5">
    <location>
        <begin position="77"/>
        <end position="96"/>
    </location>
</feature>
<feature type="transmembrane region" description="Helical" evidence="5">
    <location>
        <begin position="379"/>
        <end position="398"/>
    </location>
</feature>
<evidence type="ECO:0000313" key="8">
    <source>
        <dbReference type="Proteomes" id="UP001589608"/>
    </source>
</evidence>
<evidence type="ECO:0000259" key="6">
    <source>
        <dbReference type="PROSITE" id="PS50850"/>
    </source>
</evidence>
<proteinExistence type="predicted"/>
<comment type="caution">
    <text evidence="7">The sequence shown here is derived from an EMBL/GenBank/DDBJ whole genome shotgun (WGS) entry which is preliminary data.</text>
</comment>
<feature type="transmembrane region" description="Helical" evidence="5">
    <location>
        <begin position="419"/>
        <end position="438"/>
    </location>
</feature>
<evidence type="ECO:0000256" key="1">
    <source>
        <dbReference type="ARBA" id="ARBA00004651"/>
    </source>
</evidence>
<evidence type="ECO:0000313" key="7">
    <source>
        <dbReference type="EMBL" id="MFB9451976.1"/>
    </source>
</evidence>
<feature type="transmembrane region" description="Helical" evidence="5">
    <location>
        <begin position="47"/>
        <end position="65"/>
    </location>
</feature>